<organism evidence="6 7">
    <name type="scientific">Phyllobacterium endophyticum</name>
    <dbReference type="NCBI Taxonomy" id="1149773"/>
    <lineage>
        <taxon>Bacteria</taxon>
        <taxon>Pseudomonadati</taxon>
        <taxon>Pseudomonadota</taxon>
        <taxon>Alphaproteobacteria</taxon>
        <taxon>Hyphomicrobiales</taxon>
        <taxon>Phyllobacteriaceae</taxon>
        <taxon>Phyllobacterium</taxon>
    </lineage>
</organism>
<evidence type="ECO:0000259" key="5">
    <source>
        <dbReference type="PROSITE" id="PS50110"/>
    </source>
</evidence>
<evidence type="ECO:0000313" key="7">
    <source>
        <dbReference type="Proteomes" id="UP000241158"/>
    </source>
</evidence>
<keyword evidence="1 4" id="KW-0597">Phosphoprotein</keyword>
<feature type="domain" description="Response regulatory" evidence="5">
    <location>
        <begin position="1"/>
        <end position="101"/>
    </location>
</feature>
<keyword evidence="3" id="KW-0804">Transcription</keyword>
<reference evidence="7" key="1">
    <citation type="submission" date="2017-11" db="EMBL/GenBank/DDBJ databases">
        <authorList>
            <person name="Kuznetsova I."/>
            <person name="Sazanova A."/>
            <person name="Chirak E."/>
            <person name="Safronova V."/>
            <person name="Willems A."/>
        </authorList>
    </citation>
    <scope>NUCLEOTIDE SEQUENCE [LARGE SCALE GENOMIC DNA]</scope>
    <source>
        <strain evidence="7">PEPV15</strain>
    </source>
</reference>
<dbReference type="InterPro" id="IPR001789">
    <property type="entry name" value="Sig_transdc_resp-reg_receiver"/>
</dbReference>
<accession>A0A2P7ASM2</accession>
<proteinExistence type="predicted"/>
<evidence type="ECO:0000313" key="6">
    <source>
        <dbReference type="EMBL" id="PSH57221.1"/>
    </source>
</evidence>
<dbReference type="CDD" id="cd00156">
    <property type="entry name" value="REC"/>
    <property type="match status" value="1"/>
</dbReference>
<protein>
    <submittedName>
        <fullName evidence="6">Response regulator</fullName>
    </submittedName>
</protein>
<dbReference type="Proteomes" id="UP000241158">
    <property type="component" value="Unassembled WGS sequence"/>
</dbReference>
<evidence type="ECO:0000256" key="3">
    <source>
        <dbReference type="ARBA" id="ARBA00023163"/>
    </source>
</evidence>
<dbReference type="Gene3D" id="3.40.50.2300">
    <property type="match status" value="1"/>
</dbReference>
<evidence type="ECO:0000256" key="1">
    <source>
        <dbReference type="ARBA" id="ARBA00022553"/>
    </source>
</evidence>
<evidence type="ECO:0000256" key="4">
    <source>
        <dbReference type="PROSITE-ProRule" id="PRU00169"/>
    </source>
</evidence>
<dbReference type="Pfam" id="PF00072">
    <property type="entry name" value="Response_reg"/>
    <property type="match status" value="1"/>
</dbReference>
<dbReference type="AlphaFoldDB" id="A0A2P7ASM2"/>
<dbReference type="EMBL" id="PGGN01000003">
    <property type="protein sequence ID" value="PSH57221.1"/>
    <property type="molecule type" value="Genomic_DNA"/>
</dbReference>
<dbReference type="InterPro" id="IPR050595">
    <property type="entry name" value="Bact_response_regulator"/>
</dbReference>
<dbReference type="PANTHER" id="PTHR44591">
    <property type="entry name" value="STRESS RESPONSE REGULATOR PROTEIN 1"/>
    <property type="match status" value="1"/>
</dbReference>
<dbReference type="OrthoDB" id="9784719at2"/>
<dbReference type="GO" id="GO:0000160">
    <property type="term" value="P:phosphorelay signal transduction system"/>
    <property type="evidence" value="ECO:0007669"/>
    <property type="project" value="InterPro"/>
</dbReference>
<name>A0A2P7ASM2_9HYPH</name>
<dbReference type="PANTHER" id="PTHR44591:SF3">
    <property type="entry name" value="RESPONSE REGULATORY DOMAIN-CONTAINING PROTEIN"/>
    <property type="match status" value="1"/>
</dbReference>
<dbReference type="InterPro" id="IPR011006">
    <property type="entry name" value="CheY-like_superfamily"/>
</dbReference>
<sequence length="104" mass="11114">MDVADSLRAAGWDVVEAGTVGDALTALKTESFDLVLTDVHLPGDLTGLDLARIVTQTSPEVKVVVMSGQHVPADDETIFFQAFLSKPVFDVAGTLRRLVESKNS</sequence>
<gene>
    <name evidence="6" type="ORF">CU100_15320</name>
</gene>
<keyword evidence="7" id="KW-1185">Reference proteome</keyword>
<feature type="modified residue" description="4-aspartylphosphate" evidence="4">
    <location>
        <position position="38"/>
    </location>
</feature>
<evidence type="ECO:0000256" key="2">
    <source>
        <dbReference type="ARBA" id="ARBA00023015"/>
    </source>
</evidence>
<dbReference type="SUPFAM" id="SSF52172">
    <property type="entry name" value="CheY-like"/>
    <property type="match status" value="1"/>
</dbReference>
<keyword evidence="2" id="KW-0805">Transcription regulation</keyword>
<dbReference type="PROSITE" id="PS50110">
    <property type="entry name" value="RESPONSE_REGULATORY"/>
    <property type="match status" value="1"/>
</dbReference>
<comment type="caution">
    <text evidence="6">The sequence shown here is derived from an EMBL/GenBank/DDBJ whole genome shotgun (WGS) entry which is preliminary data.</text>
</comment>